<gene>
    <name evidence="1" type="ORF">AVDCRST_MAG23-61</name>
</gene>
<evidence type="ECO:0000313" key="1">
    <source>
        <dbReference type="EMBL" id="CAA9518733.1"/>
    </source>
</evidence>
<name>A0A6J4TB29_9SPHN</name>
<organism evidence="1">
    <name type="scientific">uncultured Sphingosinicella sp</name>
    <dbReference type="NCBI Taxonomy" id="478748"/>
    <lineage>
        <taxon>Bacteria</taxon>
        <taxon>Pseudomonadati</taxon>
        <taxon>Pseudomonadota</taxon>
        <taxon>Alphaproteobacteria</taxon>
        <taxon>Sphingomonadales</taxon>
        <taxon>Sphingosinicellaceae</taxon>
        <taxon>Sphingosinicella</taxon>
        <taxon>environmental samples</taxon>
    </lineage>
</organism>
<sequence length="63" mass="7040">WPTTSSASRPRPIPQAAQRAAWAAEARAVRGRAIRWRTFPTRPCARWRSAATVRVTPERGITA</sequence>
<dbReference type="EMBL" id="CADCWD010000005">
    <property type="protein sequence ID" value="CAA9518733.1"/>
    <property type="molecule type" value="Genomic_DNA"/>
</dbReference>
<protein>
    <submittedName>
        <fullName evidence="1">Uncharacterized protein</fullName>
    </submittedName>
</protein>
<feature type="non-terminal residue" evidence="1">
    <location>
        <position position="1"/>
    </location>
</feature>
<reference evidence="1" key="1">
    <citation type="submission" date="2020-02" db="EMBL/GenBank/DDBJ databases">
        <authorList>
            <person name="Meier V. D."/>
        </authorList>
    </citation>
    <scope>NUCLEOTIDE SEQUENCE</scope>
    <source>
        <strain evidence="1">AVDCRST_MAG23</strain>
    </source>
</reference>
<accession>A0A6J4TB29</accession>
<proteinExistence type="predicted"/>
<dbReference type="AlphaFoldDB" id="A0A6J4TB29"/>
<feature type="non-terminal residue" evidence="1">
    <location>
        <position position="63"/>
    </location>
</feature>